<evidence type="ECO:0000256" key="1">
    <source>
        <dbReference type="SAM" id="MobiDB-lite"/>
    </source>
</evidence>
<dbReference type="InterPro" id="IPR039422">
    <property type="entry name" value="MarR/SlyA-like"/>
</dbReference>
<dbReference type="SUPFAM" id="SSF46785">
    <property type="entry name" value="Winged helix' DNA-binding domain"/>
    <property type="match status" value="1"/>
</dbReference>
<gene>
    <name evidence="3" type="ORF">SAMN04515671_2171</name>
</gene>
<feature type="region of interest" description="Disordered" evidence="1">
    <location>
        <begin position="141"/>
        <end position="163"/>
    </location>
</feature>
<dbReference type="Proteomes" id="UP000198741">
    <property type="component" value="Chromosome I"/>
</dbReference>
<dbReference type="Pfam" id="PF12802">
    <property type="entry name" value="MarR_2"/>
    <property type="match status" value="1"/>
</dbReference>
<evidence type="ECO:0000313" key="4">
    <source>
        <dbReference type="Proteomes" id="UP000198741"/>
    </source>
</evidence>
<dbReference type="GO" id="GO:0006950">
    <property type="term" value="P:response to stress"/>
    <property type="evidence" value="ECO:0007669"/>
    <property type="project" value="TreeGrafter"/>
</dbReference>
<keyword evidence="4" id="KW-1185">Reference proteome</keyword>
<dbReference type="STRING" id="1090615.SAMN04515671_2171"/>
<accession>A0A1H0N276</accession>
<proteinExistence type="predicted"/>
<dbReference type="InterPro" id="IPR036390">
    <property type="entry name" value="WH_DNA-bd_sf"/>
</dbReference>
<dbReference type="InterPro" id="IPR000835">
    <property type="entry name" value="HTH_MarR-typ"/>
</dbReference>
<dbReference type="PRINTS" id="PR00598">
    <property type="entry name" value="HTHMARR"/>
</dbReference>
<name>A0A1H0N276_9ACTN</name>
<dbReference type="InterPro" id="IPR036388">
    <property type="entry name" value="WH-like_DNA-bd_sf"/>
</dbReference>
<dbReference type="PANTHER" id="PTHR33164">
    <property type="entry name" value="TRANSCRIPTIONAL REGULATOR, MARR FAMILY"/>
    <property type="match status" value="1"/>
</dbReference>
<feature type="domain" description="HTH marR-type" evidence="2">
    <location>
        <begin position="6"/>
        <end position="138"/>
    </location>
</feature>
<keyword evidence="3" id="KW-0238">DNA-binding</keyword>
<dbReference type="Gene3D" id="1.10.10.10">
    <property type="entry name" value="Winged helix-like DNA-binding domain superfamily/Winged helix DNA-binding domain"/>
    <property type="match status" value="1"/>
</dbReference>
<dbReference type="PANTHER" id="PTHR33164:SF43">
    <property type="entry name" value="HTH-TYPE TRANSCRIPTIONAL REPRESSOR YETL"/>
    <property type="match status" value="1"/>
</dbReference>
<protein>
    <submittedName>
        <fullName evidence="3">DNA-binding transcriptional regulator, MarR family</fullName>
    </submittedName>
</protein>
<dbReference type="GO" id="GO:0003677">
    <property type="term" value="F:DNA binding"/>
    <property type="evidence" value="ECO:0007669"/>
    <property type="project" value="UniProtKB-KW"/>
</dbReference>
<dbReference type="PROSITE" id="PS50995">
    <property type="entry name" value="HTH_MARR_2"/>
    <property type="match status" value="1"/>
</dbReference>
<dbReference type="OrthoDB" id="5148120at2"/>
<dbReference type="GO" id="GO:0003700">
    <property type="term" value="F:DNA-binding transcription factor activity"/>
    <property type="evidence" value="ECO:0007669"/>
    <property type="project" value="InterPro"/>
</dbReference>
<sequence length="163" mass="17982">MPQTERRELAAQFVPITRLLMQAEEPLLEANGITMWEYVVLNALTAGGAATQLELSGRTGRDKTRLIEHLDRLESAGLLTRRPDPADRRARIIEITDAGRGVVRRCASAIRTMEDALLQQFSAAERDGFRRVLAVLAERAQTRGWPTGTPPGRDAEPGPADAR</sequence>
<reference evidence="3 4" key="1">
    <citation type="submission" date="2016-10" db="EMBL/GenBank/DDBJ databases">
        <authorList>
            <person name="de Groot N.N."/>
        </authorList>
    </citation>
    <scope>NUCLEOTIDE SEQUENCE [LARGE SCALE GENOMIC DNA]</scope>
    <source>
        <strain evidence="4">P4-7,KCTC 19426,CECT 7604</strain>
    </source>
</reference>
<organism evidence="3 4">
    <name type="scientific">Nakamurella panacisegetis</name>
    <dbReference type="NCBI Taxonomy" id="1090615"/>
    <lineage>
        <taxon>Bacteria</taxon>
        <taxon>Bacillati</taxon>
        <taxon>Actinomycetota</taxon>
        <taxon>Actinomycetes</taxon>
        <taxon>Nakamurellales</taxon>
        <taxon>Nakamurellaceae</taxon>
        <taxon>Nakamurella</taxon>
    </lineage>
</organism>
<evidence type="ECO:0000313" key="3">
    <source>
        <dbReference type="EMBL" id="SDO86753.1"/>
    </source>
</evidence>
<dbReference type="EMBL" id="LT629710">
    <property type="protein sequence ID" value="SDO86753.1"/>
    <property type="molecule type" value="Genomic_DNA"/>
</dbReference>
<dbReference type="SMART" id="SM00347">
    <property type="entry name" value="HTH_MARR"/>
    <property type="match status" value="1"/>
</dbReference>
<dbReference type="AlphaFoldDB" id="A0A1H0N276"/>
<dbReference type="RefSeq" id="WP_090475958.1">
    <property type="nucleotide sequence ID" value="NZ_LT629710.1"/>
</dbReference>
<evidence type="ECO:0000259" key="2">
    <source>
        <dbReference type="PROSITE" id="PS50995"/>
    </source>
</evidence>